<feature type="compositionally biased region" description="Basic and acidic residues" evidence="1">
    <location>
        <begin position="1"/>
        <end position="19"/>
    </location>
</feature>
<dbReference type="InterPro" id="IPR053134">
    <property type="entry name" value="RNA-dir_DNA_polymerase"/>
</dbReference>
<accession>A0AAD8M8B2</accession>
<organism evidence="3 4">
    <name type="scientific">Heracleum sosnowskyi</name>
    <dbReference type="NCBI Taxonomy" id="360622"/>
    <lineage>
        <taxon>Eukaryota</taxon>
        <taxon>Viridiplantae</taxon>
        <taxon>Streptophyta</taxon>
        <taxon>Embryophyta</taxon>
        <taxon>Tracheophyta</taxon>
        <taxon>Spermatophyta</taxon>
        <taxon>Magnoliopsida</taxon>
        <taxon>eudicotyledons</taxon>
        <taxon>Gunneridae</taxon>
        <taxon>Pentapetalae</taxon>
        <taxon>asterids</taxon>
        <taxon>campanulids</taxon>
        <taxon>Apiales</taxon>
        <taxon>Apiaceae</taxon>
        <taxon>Apioideae</taxon>
        <taxon>apioid superclade</taxon>
        <taxon>Tordylieae</taxon>
        <taxon>Tordyliinae</taxon>
        <taxon>Heracleum</taxon>
    </lineage>
</organism>
<gene>
    <name evidence="3" type="ORF">POM88_038788</name>
</gene>
<reference evidence="3" key="1">
    <citation type="submission" date="2023-02" db="EMBL/GenBank/DDBJ databases">
        <title>Genome of toxic invasive species Heracleum sosnowskyi carries increased number of genes despite the absence of recent whole-genome duplications.</title>
        <authorList>
            <person name="Schelkunov M."/>
            <person name="Shtratnikova V."/>
            <person name="Makarenko M."/>
            <person name="Klepikova A."/>
            <person name="Omelchenko D."/>
            <person name="Novikova G."/>
            <person name="Obukhova E."/>
            <person name="Bogdanov V."/>
            <person name="Penin A."/>
            <person name="Logacheva M."/>
        </authorList>
    </citation>
    <scope>NUCLEOTIDE SEQUENCE</scope>
    <source>
        <strain evidence="3">Hsosn_3</strain>
        <tissue evidence="3">Leaf</tissue>
    </source>
</reference>
<dbReference type="PANTHER" id="PTHR24559">
    <property type="entry name" value="TRANSPOSON TY3-I GAG-POL POLYPROTEIN"/>
    <property type="match status" value="1"/>
</dbReference>
<evidence type="ECO:0000313" key="3">
    <source>
        <dbReference type="EMBL" id="KAK1363227.1"/>
    </source>
</evidence>
<dbReference type="InterPro" id="IPR021109">
    <property type="entry name" value="Peptidase_aspartic_dom_sf"/>
</dbReference>
<dbReference type="Gene3D" id="3.30.70.270">
    <property type="match status" value="1"/>
</dbReference>
<sequence>MFGERKVSHEPVVSKEIEQYRPPSGGQFPKMNEFNGKGDPEDHCEKRFLRHYSHLCRREKDTEALIHCRQRPNEELGDYLARFKEEAGMVTNLDKVKAAGFLAARLDPVKDKKLRSSLYDIPPKSLNDIYVRGEAIRRKLESIGGYKESRKNESSIRDDRRSRGDFKSRLTDNRPDRGAERRRDRDSTVFTPLNAPISQILHEIKGKPGFVRPARMKTPDYKKNGDKYCEYHKDKGHNTDECYHLKKLIEKMVKGGELEQYKGDLRDKLESKEPRREKGPEKEEKYRAPAYHFTEDDFEDVIWPHEDPLIINPIIEENKIWKVLVDGGSLVNILYHRTYCKMNLGGEQLEPCHEAPLYGFRNQPVPIEGTITLPIVLGKAPYTMEKEAKFYVVRVESPYNSILGRPILSAFQAVASVPHLKLKFPTENGIGEMRGDQKAARIIMLEDIEKDRDVEMTEGGKRKRKEDEGGSHQMMNIELEKFGADLSNPIAEPAAETEEVELYVGQSGKMIQIGKNMEPELKKKVIEVIRQYHDVFAWGHEDMPGLDPSVAKHCLSVNPDEKLVKQKKRNFAMERQQVIQAEVEKLLKSKFIEEIEYPDWLANLVVVKKSNNKWRMCVNYTDLNKACPKDHYPLPNIDQLIDATSGHQVLSFLDAFSGYHQITMNVEDIPKTAFITPKGTYAYIKMPFGLKNAGATFQKMINKVFKEQIGRNVECYVDDMIVKSMFKDHAEDLRECFETLRKNNMRINPSKCTFGVASDKGSD</sequence>
<keyword evidence="4" id="KW-1185">Reference proteome</keyword>
<dbReference type="Pfam" id="PF00078">
    <property type="entry name" value="RVT_1"/>
    <property type="match status" value="1"/>
</dbReference>
<dbReference type="Gene3D" id="3.10.10.10">
    <property type="entry name" value="HIV Type 1 Reverse Transcriptase, subunit A, domain 1"/>
    <property type="match status" value="1"/>
</dbReference>
<feature type="region of interest" description="Disordered" evidence="1">
    <location>
        <begin position="264"/>
        <end position="285"/>
    </location>
</feature>
<dbReference type="InterPro" id="IPR000477">
    <property type="entry name" value="RT_dom"/>
</dbReference>
<dbReference type="SUPFAM" id="SSF56672">
    <property type="entry name" value="DNA/RNA polymerases"/>
    <property type="match status" value="1"/>
</dbReference>
<dbReference type="CDD" id="cd00303">
    <property type="entry name" value="retropepsin_like"/>
    <property type="match status" value="1"/>
</dbReference>
<comment type="caution">
    <text evidence="3">The sequence shown here is derived from an EMBL/GenBank/DDBJ whole genome shotgun (WGS) entry which is preliminary data.</text>
</comment>
<evidence type="ECO:0000256" key="1">
    <source>
        <dbReference type="SAM" id="MobiDB-lite"/>
    </source>
</evidence>
<name>A0AAD8M8B2_9APIA</name>
<proteinExistence type="predicted"/>
<dbReference type="InterPro" id="IPR043502">
    <property type="entry name" value="DNA/RNA_pol_sf"/>
</dbReference>
<evidence type="ECO:0000313" key="4">
    <source>
        <dbReference type="Proteomes" id="UP001237642"/>
    </source>
</evidence>
<feature type="region of interest" description="Disordered" evidence="1">
    <location>
        <begin position="146"/>
        <end position="189"/>
    </location>
</feature>
<feature type="domain" description="Reverse transcriptase" evidence="2">
    <location>
        <begin position="608"/>
        <end position="755"/>
    </location>
</feature>
<feature type="region of interest" description="Disordered" evidence="1">
    <location>
        <begin position="1"/>
        <end position="39"/>
    </location>
</feature>
<protein>
    <recommendedName>
        <fullName evidence="2">Reverse transcriptase domain-containing protein</fullName>
    </recommendedName>
</protein>
<evidence type="ECO:0000259" key="2">
    <source>
        <dbReference type="Pfam" id="PF00078"/>
    </source>
</evidence>
<dbReference type="PANTHER" id="PTHR24559:SF444">
    <property type="entry name" value="REVERSE TRANSCRIPTASE DOMAIN-CONTAINING PROTEIN"/>
    <property type="match status" value="1"/>
</dbReference>
<dbReference type="Gene3D" id="2.40.70.10">
    <property type="entry name" value="Acid Proteases"/>
    <property type="match status" value="1"/>
</dbReference>
<dbReference type="InterPro" id="IPR043128">
    <property type="entry name" value="Rev_trsase/Diguanyl_cyclase"/>
</dbReference>
<reference evidence="3" key="2">
    <citation type="submission" date="2023-05" db="EMBL/GenBank/DDBJ databases">
        <authorList>
            <person name="Schelkunov M.I."/>
        </authorList>
    </citation>
    <scope>NUCLEOTIDE SEQUENCE</scope>
    <source>
        <strain evidence="3">Hsosn_3</strain>
        <tissue evidence="3">Leaf</tissue>
    </source>
</reference>
<dbReference type="CDD" id="cd01647">
    <property type="entry name" value="RT_LTR"/>
    <property type="match status" value="1"/>
</dbReference>
<dbReference type="EMBL" id="JAUIZM010000009">
    <property type="protein sequence ID" value="KAK1363227.1"/>
    <property type="molecule type" value="Genomic_DNA"/>
</dbReference>
<dbReference type="Proteomes" id="UP001237642">
    <property type="component" value="Unassembled WGS sequence"/>
</dbReference>
<dbReference type="AlphaFoldDB" id="A0AAD8M8B2"/>
<feature type="compositionally biased region" description="Basic and acidic residues" evidence="1">
    <location>
        <begin position="146"/>
        <end position="187"/>
    </location>
</feature>